<reference evidence="3 4" key="2">
    <citation type="journal article" date="2013" name="Genome Announc.">
        <title>Genome Sequence of Growth-Improving Paenibacillus mucilaginosus Strain KNP414.</title>
        <authorList>
            <person name="Lu J.J."/>
            <person name="Wang J.F."/>
            <person name="Hu X.F."/>
        </authorList>
    </citation>
    <scope>NUCLEOTIDE SEQUENCE [LARGE SCALE GENOMIC DNA]</scope>
    <source>
        <strain evidence="3 4">KNP414</strain>
    </source>
</reference>
<protein>
    <submittedName>
        <fullName evidence="3">Hydroxymyristoyl acyl carrier protein dehydratase</fullName>
    </submittedName>
</protein>
<dbReference type="InterPro" id="IPR013114">
    <property type="entry name" value="FabA_FabZ"/>
</dbReference>
<dbReference type="SUPFAM" id="SSF54637">
    <property type="entry name" value="Thioesterase/thiol ester dehydrase-isomerase"/>
    <property type="match status" value="1"/>
</dbReference>
<dbReference type="Proteomes" id="UP000006620">
    <property type="component" value="Chromosome"/>
</dbReference>
<dbReference type="PANTHER" id="PTHR30272:SF1">
    <property type="entry name" value="3-HYDROXYACYL-[ACYL-CARRIER-PROTEIN] DEHYDRATASE"/>
    <property type="match status" value="1"/>
</dbReference>
<comment type="similarity">
    <text evidence="1">Belongs to the thioester dehydratase family. FabZ subfamily.</text>
</comment>
<dbReference type="AlphaFoldDB" id="F8F993"/>
<dbReference type="PANTHER" id="PTHR30272">
    <property type="entry name" value="3-HYDROXYACYL-[ACYL-CARRIER-PROTEIN] DEHYDRATASE"/>
    <property type="match status" value="1"/>
</dbReference>
<dbReference type="Gene3D" id="3.10.129.10">
    <property type="entry name" value="Hotdog Thioesterase"/>
    <property type="match status" value="1"/>
</dbReference>
<organism evidence="3 4">
    <name type="scientific">Paenibacillus mucilaginosus (strain KNP414)</name>
    <dbReference type="NCBI Taxonomy" id="1036673"/>
    <lineage>
        <taxon>Bacteria</taxon>
        <taxon>Bacillati</taxon>
        <taxon>Bacillota</taxon>
        <taxon>Bacilli</taxon>
        <taxon>Bacillales</taxon>
        <taxon>Paenibacillaceae</taxon>
        <taxon>Paenibacillus</taxon>
    </lineage>
</organism>
<dbReference type="HOGENOM" id="CLU_078912_1_0_9"/>
<dbReference type="KEGG" id="pms:KNP414_04491"/>
<dbReference type="InterPro" id="IPR029069">
    <property type="entry name" value="HotDog_dom_sf"/>
</dbReference>
<dbReference type="GO" id="GO:0016829">
    <property type="term" value="F:lyase activity"/>
    <property type="evidence" value="ECO:0007669"/>
    <property type="project" value="UniProtKB-KW"/>
</dbReference>
<dbReference type="Pfam" id="PF07977">
    <property type="entry name" value="FabA"/>
    <property type="match status" value="1"/>
</dbReference>
<evidence type="ECO:0000313" key="3">
    <source>
        <dbReference type="EMBL" id="AEI43021.1"/>
    </source>
</evidence>
<keyword evidence="2" id="KW-0456">Lyase</keyword>
<dbReference type="CDD" id="cd01288">
    <property type="entry name" value="FabZ"/>
    <property type="match status" value="1"/>
</dbReference>
<evidence type="ECO:0000256" key="2">
    <source>
        <dbReference type="ARBA" id="ARBA00023239"/>
    </source>
</evidence>
<accession>F8F993</accession>
<evidence type="ECO:0000256" key="1">
    <source>
        <dbReference type="ARBA" id="ARBA00009174"/>
    </source>
</evidence>
<name>F8F993_PAEMK</name>
<dbReference type="PATRIC" id="fig|1036673.3.peg.4127"/>
<proteinExistence type="inferred from homology"/>
<reference evidence="4" key="1">
    <citation type="submission" date="2011-06" db="EMBL/GenBank/DDBJ databases">
        <title>Complete genome sequence of Paenibacillus mucilaginosus KNP414.</title>
        <authorList>
            <person name="Wang J."/>
            <person name="Hu S."/>
            <person name="Hu X."/>
            <person name="Zhang B."/>
            <person name="Dong D."/>
            <person name="Zhang S."/>
            <person name="Zhao K."/>
            <person name="Wu D."/>
        </authorList>
    </citation>
    <scope>NUCLEOTIDE SEQUENCE [LARGE SCALE GENOMIC DNA]</scope>
    <source>
        <strain evidence="4">KNP414</strain>
    </source>
</reference>
<dbReference type="NCBIfam" id="NF000582">
    <property type="entry name" value="PRK00006.1"/>
    <property type="match status" value="1"/>
</dbReference>
<dbReference type="EMBL" id="CP002869">
    <property type="protein sequence ID" value="AEI43021.1"/>
    <property type="molecule type" value="Genomic_DNA"/>
</dbReference>
<evidence type="ECO:0000313" key="4">
    <source>
        <dbReference type="Proteomes" id="UP000006620"/>
    </source>
</evidence>
<gene>
    <name evidence="3" type="ordered locus">KNP414_04491</name>
</gene>
<sequence length="152" mass="16875">MPVMYGFDTVRELLPQSYPMIMIDTVEEWERGRTIVCRKNISGGEWCFPGHFPRKAIYPGVLITEGMAQAGILLYRLGEPPEAQEAEFLLTGVKSRFMKPVVPGDSLLIRCEAVKWMSHAGIVSCTASVSGETVSQAELTFAIRHAAKEEIV</sequence>
<dbReference type="RefSeq" id="WP_013918175.1">
    <property type="nucleotide sequence ID" value="NC_015690.1"/>
</dbReference>